<protein>
    <submittedName>
        <fullName evidence="3">DUF3829 domain-containing protein</fullName>
    </submittedName>
</protein>
<evidence type="ECO:0000313" key="5">
    <source>
        <dbReference type="Proteomes" id="UP000186106"/>
    </source>
</evidence>
<sequence length="317" mass="36474">MKKSLIVVGMLVLTFSAVSCDKLEKIKEKLSQNDTGYVDPFSVNSGDENRDIISFNNKMVKMDDAHSEFIKNFQNSLMQMDEYVKSAAANPQYPGVSPIFTPTVMMWAGQEVKAPNVLGKNFQVLVDRMKDTASQLQTLKKELEVYNDAEDWKDDKGKKVTEISEKAKKLIQENRNSANELFTKLTPRAGKAEVEVLKDHPLKEQIIQSRETMELAQKIVDESYDITDLNAYKQKFSQQYIQMEKLYTRNVDEKIPSSEEQKEKSYIAFNNSVNDFLGKMRIVQRSLNENSKELNNDLDDLEREAGFVLDRYNNFVD</sequence>
<dbReference type="OrthoDB" id="1231200at2"/>
<feature type="coiled-coil region" evidence="1">
    <location>
        <begin position="284"/>
        <end position="311"/>
    </location>
</feature>
<feature type="signal peptide" evidence="2">
    <location>
        <begin position="1"/>
        <end position="19"/>
    </location>
</feature>
<name>A0A1N7J3H8_9FLAO</name>
<keyword evidence="1" id="KW-0175">Coiled coil</keyword>
<evidence type="ECO:0000256" key="2">
    <source>
        <dbReference type="SAM" id="SignalP"/>
    </source>
</evidence>
<dbReference type="Gene3D" id="1.20.120.930">
    <property type="entry name" value="Uncharacterised protein PF12889, N-terminal DUF3829"/>
    <property type="match status" value="1"/>
</dbReference>
<feature type="coiled-coil region" evidence="1">
    <location>
        <begin position="129"/>
        <end position="180"/>
    </location>
</feature>
<dbReference type="STRING" id="112234.SAMN05421768_107250"/>
<reference evidence="3 6" key="2">
    <citation type="submission" date="2018-11" db="EMBL/GenBank/DDBJ databases">
        <title>Proposal to divide the Flavobacteriaceae and reorganize its genera based on Amino Acid Identity values calculated from whole genome sequences.</title>
        <authorList>
            <person name="Nicholson A.C."/>
            <person name="Gulvik C.A."/>
            <person name="Whitney A.M."/>
            <person name="Humrighouse B.W."/>
            <person name="Bell M."/>
            <person name="Holmes B."/>
            <person name="Steigerwalt A.G."/>
            <person name="Villarma A."/>
            <person name="Sheth M."/>
            <person name="Batra D."/>
            <person name="Pryor J."/>
            <person name="Bernardet J.-F."/>
            <person name="Hugo C."/>
            <person name="Kampfer P."/>
            <person name="Newman J."/>
            <person name="McQuiston J.R."/>
        </authorList>
    </citation>
    <scope>NUCLEOTIDE SEQUENCE [LARGE SCALE GENOMIC DNA]</scope>
    <source>
        <strain evidence="3 6">DSM 16927</strain>
    </source>
</reference>
<dbReference type="AlphaFoldDB" id="A0A1N7J3H8"/>
<dbReference type="Proteomes" id="UP000186106">
    <property type="component" value="Unassembled WGS sequence"/>
</dbReference>
<keyword evidence="6" id="KW-1185">Reference proteome</keyword>
<reference evidence="4 5" key="1">
    <citation type="submission" date="2017-01" db="EMBL/GenBank/DDBJ databases">
        <authorList>
            <person name="Mah S.A."/>
            <person name="Swanson W.J."/>
            <person name="Moy G.W."/>
            <person name="Vacquier V.D."/>
        </authorList>
    </citation>
    <scope>NUCLEOTIDE SEQUENCE [LARGE SCALE GENOMIC DNA]</scope>
    <source>
        <strain evidence="4 5">DSM 16927</strain>
    </source>
</reference>
<accession>A0A1N7J3H8</accession>
<evidence type="ECO:0000313" key="6">
    <source>
        <dbReference type="Proteomes" id="UP000279541"/>
    </source>
</evidence>
<dbReference type="RefSeq" id="WP_076356496.1">
    <property type="nucleotide sequence ID" value="NZ_CP033926.1"/>
</dbReference>
<evidence type="ECO:0000313" key="4">
    <source>
        <dbReference type="EMBL" id="SIS43864.1"/>
    </source>
</evidence>
<proteinExistence type="predicted"/>
<gene>
    <name evidence="3" type="ORF">EG359_19395</name>
    <name evidence="4" type="ORF">SAMN05421768_107250</name>
</gene>
<evidence type="ECO:0000313" key="3">
    <source>
        <dbReference type="EMBL" id="AZB01635.1"/>
    </source>
</evidence>
<dbReference type="Proteomes" id="UP000279541">
    <property type="component" value="Chromosome"/>
</dbReference>
<dbReference type="PROSITE" id="PS51257">
    <property type="entry name" value="PROKAR_LIPOPROTEIN"/>
    <property type="match status" value="1"/>
</dbReference>
<organism evidence="4 5">
    <name type="scientific">Chryseobacterium joostei</name>
    <dbReference type="NCBI Taxonomy" id="112234"/>
    <lineage>
        <taxon>Bacteria</taxon>
        <taxon>Pseudomonadati</taxon>
        <taxon>Bacteroidota</taxon>
        <taxon>Flavobacteriia</taxon>
        <taxon>Flavobacteriales</taxon>
        <taxon>Weeksellaceae</taxon>
        <taxon>Chryseobacterium group</taxon>
        <taxon>Chryseobacterium</taxon>
    </lineage>
</organism>
<dbReference type="EMBL" id="CP033926">
    <property type="protein sequence ID" value="AZB01635.1"/>
    <property type="molecule type" value="Genomic_DNA"/>
</dbReference>
<feature type="chain" id="PRO_5044563573" evidence="2">
    <location>
        <begin position="20"/>
        <end position="317"/>
    </location>
</feature>
<evidence type="ECO:0000256" key="1">
    <source>
        <dbReference type="SAM" id="Coils"/>
    </source>
</evidence>
<keyword evidence="2" id="KW-0732">Signal</keyword>
<dbReference type="EMBL" id="FTNZ01000007">
    <property type="protein sequence ID" value="SIS43864.1"/>
    <property type="molecule type" value="Genomic_DNA"/>
</dbReference>
<dbReference type="KEGG" id="cjt:EG359_19395"/>